<dbReference type="Proteomes" id="UP001154282">
    <property type="component" value="Unassembled WGS sequence"/>
</dbReference>
<keyword evidence="3" id="KW-1185">Reference proteome</keyword>
<protein>
    <recommendedName>
        <fullName evidence="4">TSL-kinase interacting protein 1</fullName>
    </recommendedName>
</protein>
<proteinExistence type="predicted"/>
<dbReference type="PANTHER" id="PTHR21677:SF4">
    <property type="entry name" value="TSL-KINASE INTERACTING-LIKE PROTEIN"/>
    <property type="match status" value="1"/>
</dbReference>
<feature type="region of interest" description="Disordered" evidence="1">
    <location>
        <begin position="1"/>
        <end position="76"/>
    </location>
</feature>
<dbReference type="GO" id="GO:0007389">
    <property type="term" value="P:pattern specification process"/>
    <property type="evidence" value="ECO:0007669"/>
    <property type="project" value="TreeGrafter"/>
</dbReference>
<gene>
    <name evidence="2" type="ORF">LITE_LOCUS47341</name>
</gene>
<sequence>MSRNLGKGEGKLESQMRGRKKITADPVDSSVVAKKGSSLSQVRKPPAKRSRGGGRQSGKNPKDETGGSLVPEDQCPLPSMEEKVLNPLTVFGQNPGTNEPSRKIKLQLFPIDKNTLKGLEKEGYHPYLELTLSRRKKISSVLQHLNAKWGKSSIAIGQQPMVFPYNTMDKSSSCRWTSRDTDVCTEDVYAAVGRPSVFRLRYGWFYDSKAESQSLGSASNQNDACLQLAETGKCSSTVETIDVKGKQIIEETKLAVSRGATVSVSALTEPLATTMRADIGVGQPVVPWDDCISIGGLLSEASLQGKSSKSSEQQTNGSSSLFFTESFDAFISGQPSSSICPRFVPPASTSSILNAEDTCHAFTFQTFASGRSSKEEVSKLVNSQPGIPEGQEGTTGALNDESSLGLSGIKWTESLGPFDLGLSSSRKIIHNDSIISIGSIFS</sequence>
<dbReference type="GO" id="GO:0003682">
    <property type="term" value="F:chromatin binding"/>
    <property type="evidence" value="ECO:0007669"/>
    <property type="project" value="InterPro"/>
</dbReference>
<dbReference type="PANTHER" id="PTHR21677">
    <property type="entry name" value="CRAMPED PROTEIN"/>
    <property type="match status" value="1"/>
</dbReference>
<dbReference type="InterPro" id="IPR055315">
    <property type="entry name" value="Cramped-like"/>
</dbReference>
<dbReference type="AlphaFoldDB" id="A0AAV0RAV4"/>
<evidence type="ECO:0000256" key="1">
    <source>
        <dbReference type="SAM" id="MobiDB-lite"/>
    </source>
</evidence>
<evidence type="ECO:0000313" key="2">
    <source>
        <dbReference type="EMBL" id="CAI0554815.1"/>
    </source>
</evidence>
<name>A0AAV0RAV4_9ROSI</name>
<reference evidence="2" key="1">
    <citation type="submission" date="2022-08" db="EMBL/GenBank/DDBJ databases">
        <authorList>
            <person name="Gutierrez-Valencia J."/>
        </authorList>
    </citation>
    <scope>NUCLEOTIDE SEQUENCE</scope>
</reference>
<feature type="compositionally biased region" description="Basic and acidic residues" evidence="1">
    <location>
        <begin position="1"/>
        <end position="16"/>
    </location>
</feature>
<dbReference type="EMBL" id="CAMGYJ010000010">
    <property type="protein sequence ID" value="CAI0554815.1"/>
    <property type="molecule type" value="Genomic_DNA"/>
</dbReference>
<evidence type="ECO:0008006" key="4">
    <source>
        <dbReference type="Google" id="ProtNLM"/>
    </source>
</evidence>
<accession>A0AAV0RAV4</accession>
<organism evidence="2 3">
    <name type="scientific">Linum tenue</name>
    <dbReference type="NCBI Taxonomy" id="586396"/>
    <lineage>
        <taxon>Eukaryota</taxon>
        <taxon>Viridiplantae</taxon>
        <taxon>Streptophyta</taxon>
        <taxon>Embryophyta</taxon>
        <taxon>Tracheophyta</taxon>
        <taxon>Spermatophyta</taxon>
        <taxon>Magnoliopsida</taxon>
        <taxon>eudicotyledons</taxon>
        <taxon>Gunneridae</taxon>
        <taxon>Pentapetalae</taxon>
        <taxon>rosids</taxon>
        <taxon>fabids</taxon>
        <taxon>Malpighiales</taxon>
        <taxon>Linaceae</taxon>
        <taxon>Linum</taxon>
    </lineage>
</organism>
<evidence type="ECO:0000313" key="3">
    <source>
        <dbReference type="Proteomes" id="UP001154282"/>
    </source>
</evidence>
<dbReference type="GO" id="GO:0005634">
    <property type="term" value="C:nucleus"/>
    <property type="evidence" value="ECO:0007669"/>
    <property type="project" value="TreeGrafter"/>
</dbReference>
<comment type="caution">
    <text evidence="2">The sequence shown here is derived from an EMBL/GenBank/DDBJ whole genome shotgun (WGS) entry which is preliminary data.</text>
</comment>